<dbReference type="EC" id="2.7.8.40" evidence="5"/>
<reference evidence="5 6" key="1">
    <citation type="submission" date="2019-08" db="EMBL/GenBank/DDBJ databases">
        <title>Deep-cultivation of Planctomycetes and their phenomic and genomic characterization uncovers novel biology.</title>
        <authorList>
            <person name="Wiegand S."/>
            <person name="Jogler M."/>
            <person name="Boedeker C."/>
            <person name="Pinto D."/>
            <person name="Vollmers J."/>
            <person name="Rivas-Marin E."/>
            <person name="Kohn T."/>
            <person name="Peeters S.H."/>
            <person name="Heuer A."/>
            <person name="Rast P."/>
            <person name="Oberbeckmann S."/>
            <person name="Bunk B."/>
            <person name="Jeske O."/>
            <person name="Meyerdierks A."/>
            <person name="Storesund J.E."/>
            <person name="Kallscheuer N."/>
            <person name="Luecker S."/>
            <person name="Lage O.M."/>
            <person name="Pohl T."/>
            <person name="Merkel B.J."/>
            <person name="Hornburger P."/>
            <person name="Mueller R.-W."/>
            <person name="Bruemmer F."/>
            <person name="Labrenz M."/>
            <person name="Spormann A.M."/>
            <person name="Op den Camp H."/>
            <person name="Overmann J."/>
            <person name="Amann R."/>
            <person name="Jetten M.S.M."/>
            <person name="Mascher T."/>
            <person name="Medema M.H."/>
            <person name="Devos D.P."/>
            <person name="Kaster A.-K."/>
            <person name="Ovreas L."/>
            <person name="Rohde M."/>
            <person name="Galperin M.Y."/>
            <person name="Jogler C."/>
        </authorList>
    </citation>
    <scope>NUCLEOTIDE SEQUENCE [LARGE SCALE GENOMIC DNA]</scope>
    <source>
        <strain evidence="5 6">OJF2</strain>
    </source>
</reference>
<evidence type="ECO:0000259" key="4">
    <source>
        <dbReference type="Pfam" id="PF02397"/>
    </source>
</evidence>
<evidence type="ECO:0000256" key="3">
    <source>
        <dbReference type="SAM" id="Phobius"/>
    </source>
</evidence>
<dbReference type="PANTHER" id="PTHR30576">
    <property type="entry name" value="COLANIC BIOSYNTHESIS UDP-GLUCOSE LIPID CARRIER TRANSFERASE"/>
    <property type="match status" value="1"/>
</dbReference>
<accession>A0A5B9WCA4</accession>
<gene>
    <name evidence="5" type="primary">wecA</name>
    <name evidence="5" type="ORF">OJF2_64510</name>
</gene>
<dbReference type="GO" id="GO:0016780">
    <property type="term" value="F:phosphotransferase activity, for other substituted phosphate groups"/>
    <property type="evidence" value="ECO:0007669"/>
    <property type="project" value="TreeGrafter"/>
</dbReference>
<organism evidence="5 6">
    <name type="scientific">Aquisphaera giovannonii</name>
    <dbReference type="NCBI Taxonomy" id="406548"/>
    <lineage>
        <taxon>Bacteria</taxon>
        <taxon>Pseudomonadati</taxon>
        <taxon>Planctomycetota</taxon>
        <taxon>Planctomycetia</taxon>
        <taxon>Isosphaerales</taxon>
        <taxon>Isosphaeraceae</taxon>
        <taxon>Aquisphaera</taxon>
    </lineage>
</organism>
<evidence type="ECO:0000256" key="2">
    <source>
        <dbReference type="SAM" id="MobiDB-lite"/>
    </source>
</evidence>
<dbReference type="KEGG" id="agv:OJF2_64510"/>
<keyword evidence="3" id="KW-1133">Transmembrane helix</keyword>
<dbReference type="RefSeq" id="WP_148597367.1">
    <property type="nucleotide sequence ID" value="NZ_CP042997.1"/>
</dbReference>
<feature type="domain" description="Bacterial sugar transferase" evidence="4">
    <location>
        <begin position="18"/>
        <end position="195"/>
    </location>
</feature>
<dbReference type="EMBL" id="CP042997">
    <property type="protein sequence ID" value="QEH37859.1"/>
    <property type="molecule type" value="Genomic_DNA"/>
</dbReference>
<dbReference type="Pfam" id="PF02397">
    <property type="entry name" value="Bac_transf"/>
    <property type="match status" value="1"/>
</dbReference>
<protein>
    <submittedName>
        <fullName evidence="5">UDP-N-acetylgalactosamine-undecaprenyl-phosphate N-acetylgalactosaminephosphotransferase</fullName>
        <ecNumber evidence="5">2.7.8.40</ecNumber>
    </submittedName>
</protein>
<keyword evidence="3" id="KW-0812">Transmembrane</keyword>
<dbReference type="Proteomes" id="UP000324233">
    <property type="component" value="Chromosome"/>
</dbReference>
<comment type="similarity">
    <text evidence="1">Belongs to the bacterial sugar transferase family.</text>
</comment>
<dbReference type="PANTHER" id="PTHR30576:SF0">
    <property type="entry name" value="UNDECAPRENYL-PHOSPHATE N-ACETYLGALACTOSAMINYL 1-PHOSPHATE TRANSFERASE-RELATED"/>
    <property type="match status" value="1"/>
</dbReference>
<evidence type="ECO:0000256" key="1">
    <source>
        <dbReference type="ARBA" id="ARBA00006464"/>
    </source>
</evidence>
<evidence type="ECO:0000313" key="6">
    <source>
        <dbReference type="Proteomes" id="UP000324233"/>
    </source>
</evidence>
<name>A0A5B9WCA4_9BACT</name>
<keyword evidence="6" id="KW-1185">Reference proteome</keyword>
<sequence>MRIGTGSKPRLDVYGRVKRGAEIALSALLLFALWPVGLLCMVAVRMTSSGSPLYSQRRLGYKGRIFTVYKIRTMYLDCEKDTGAVWSKPGDSRVTPVGRFLRKTHLDELPQLFNILRGDMSFVGPRPERPEIASDLTAYYPDYHRRTDVRPGLTGLAQVLLPPDTERGGVRRKLELDFFYIEHGDLWMDLKILILGTPLHIIDFPRHLIARCVVAPPAAWRPSIERLAWDPAGIVGGYPRARTTLDESSIGFGDSPTCVAHSTPRDGGRESITTPPLSHGGWHGSPVASVSAARDLRESS</sequence>
<dbReference type="AlphaFoldDB" id="A0A5B9WCA4"/>
<evidence type="ECO:0000313" key="5">
    <source>
        <dbReference type="EMBL" id="QEH37859.1"/>
    </source>
</evidence>
<feature type="transmembrane region" description="Helical" evidence="3">
    <location>
        <begin position="21"/>
        <end position="44"/>
    </location>
</feature>
<dbReference type="InterPro" id="IPR003362">
    <property type="entry name" value="Bact_transf"/>
</dbReference>
<feature type="region of interest" description="Disordered" evidence="2">
    <location>
        <begin position="256"/>
        <end position="300"/>
    </location>
</feature>
<keyword evidence="3" id="KW-0472">Membrane</keyword>
<dbReference type="OrthoDB" id="9766874at2"/>
<proteinExistence type="inferred from homology"/>
<keyword evidence="5" id="KW-0808">Transferase</keyword>